<sequence length="109" mass="11880">MQTAHLGWLVFHSPMTGLWSAYRSVLFGRPYAGDVLLVRAESAEELDRKLSAQAPSTVPPSIQAVAVARAIQTARVRQMARVSRVVQAVSPDQAIVSGRATALRRLLRS</sequence>
<proteinExistence type="predicted"/>
<evidence type="ECO:0000313" key="2">
    <source>
        <dbReference type="Proteomes" id="UP001595698"/>
    </source>
</evidence>
<dbReference type="Proteomes" id="UP001595698">
    <property type="component" value="Unassembled WGS sequence"/>
</dbReference>
<name>A0ABV8EXA1_9ACTN</name>
<dbReference type="RefSeq" id="WP_386188670.1">
    <property type="nucleotide sequence ID" value="NZ_JBHSBC010000004.1"/>
</dbReference>
<accession>A0ABV8EXA1</accession>
<reference evidence="2" key="1">
    <citation type="journal article" date="2019" name="Int. J. Syst. Evol. Microbiol.">
        <title>The Global Catalogue of Microorganisms (GCM) 10K type strain sequencing project: providing services to taxonomists for standard genome sequencing and annotation.</title>
        <authorList>
            <consortium name="The Broad Institute Genomics Platform"/>
            <consortium name="The Broad Institute Genome Sequencing Center for Infectious Disease"/>
            <person name="Wu L."/>
            <person name="Ma J."/>
        </authorList>
    </citation>
    <scope>NUCLEOTIDE SEQUENCE [LARGE SCALE GENOMIC DNA]</scope>
    <source>
        <strain evidence="2">TBRC 7912</strain>
    </source>
</reference>
<protein>
    <submittedName>
        <fullName evidence="1">Uncharacterized protein</fullName>
    </submittedName>
</protein>
<keyword evidence="2" id="KW-1185">Reference proteome</keyword>
<gene>
    <name evidence="1" type="ORF">ACFOYY_06755</name>
</gene>
<dbReference type="EMBL" id="JBHSBC010000004">
    <property type="protein sequence ID" value="MFC3979810.1"/>
    <property type="molecule type" value="Genomic_DNA"/>
</dbReference>
<comment type="caution">
    <text evidence="1">The sequence shown here is derived from an EMBL/GenBank/DDBJ whole genome shotgun (WGS) entry which is preliminary data.</text>
</comment>
<organism evidence="1 2">
    <name type="scientific">Streptosporangium jomthongense</name>
    <dbReference type="NCBI Taxonomy" id="1193683"/>
    <lineage>
        <taxon>Bacteria</taxon>
        <taxon>Bacillati</taxon>
        <taxon>Actinomycetota</taxon>
        <taxon>Actinomycetes</taxon>
        <taxon>Streptosporangiales</taxon>
        <taxon>Streptosporangiaceae</taxon>
        <taxon>Streptosporangium</taxon>
    </lineage>
</organism>
<evidence type="ECO:0000313" key="1">
    <source>
        <dbReference type="EMBL" id="MFC3979810.1"/>
    </source>
</evidence>